<evidence type="ECO:0000313" key="2">
    <source>
        <dbReference type="Proteomes" id="UP000598820"/>
    </source>
</evidence>
<organism evidence="1 2">
    <name type="scientific">Spirosoma profusum</name>
    <dbReference type="NCBI Taxonomy" id="2771354"/>
    <lineage>
        <taxon>Bacteria</taxon>
        <taxon>Pseudomonadati</taxon>
        <taxon>Bacteroidota</taxon>
        <taxon>Cytophagia</taxon>
        <taxon>Cytophagales</taxon>
        <taxon>Cytophagaceae</taxon>
        <taxon>Spirosoma</taxon>
    </lineage>
</organism>
<name>A0A927GAA2_9BACT</name>
<dbReference type="InterPro" id="IPR014942">
    <property type="entry name" value="AbiEii"/>
</dbReference>
<protein>
    <submittedName>
        <fullName evidence="1">Nucleotidyl transferase AbiEii/AbiGii toxin family protein</fullName>
    </submittedName>
</protein>
<dbReference type="Pfam" id="PF08843">
    <property type="entry name" value="AbiEii"/>
    <property type="match status" value="1"/>
</dbReference>
<proteinExistence type="predicted"/>
<dbReference type="Gene3D" id="3.10.450.620">
    <property type="entry name" value="JHP933, nucleotidyltransferase-like core domain"/>
    <property type="match status" value="1"/>
</dbReference>
<accession>A0A927GAA2</accession>
<comment type="caution">
    <text evidence="1">The sequence shown here is derived from an EMBL/GenBank/DDBJ whole genome shotgun (WGS) entry which is preliminary data.</text>
</comment>
<dbReference type="Proteomes" id="UP000598820">
    <property type="component" value="Unassembled WGS sequence"/>
</dbReference>
<gene>
    <name evidence="1" type="ORF">IC229_30165</name>
</gene>
<dbReference type="RefSeq" id="WP_190891901.1">
    <property type="nucleotide sequence ID" value="NZ_JACWZY010000040.1"/>
</dbReference>
<reference evidence="1" key="1">
    <citation type="submission" date="2020-09" db="EMBL/GenBank/DDBJ databases">
        <authorList>
            <person name="Kim M.K."/>
        </authorList>
    </citation>
    <scope>NUCLEOTIDE SEQUENCE</scope>
    <source>
        <strain evidence="1">BT702</strain>
    </source>
</reference>
<dbReference type="GO" id="GO:0016740">
    <property type="term" value="F:transferase activity"/>
    <property type="evidence" value="ECO:0007669"/>
    <property type="project" value="UniProtKB-KW"/>
</dbReference>
<sequence length="359" mass="41374">MILPQTFTRDWLQQVAHQFKKTSDLKLLEKVVRALSLLEQLRLIDLQFVFKGGTSLILHFEQPRRFSIDIDIVMADKPDDLHVQFDKIVSSGAFNRWSNDSDRKSHHQIPVEHYKFYYSSAIDLGGVASKDSGPRFGDEPILLDILYTEPEYPSVIEKPLNHPWLQVQEPILTVQLPDINSLLGDKLTAFAPNTTGILYSKKRPLEVIKQLFDVALLFDQANDLSITQQTFERLAIQEIAYRMQDVVPNDVLNDVIETAFILAIRNPKDERFSFLQEGVKRLNNFIVTDFRIEDAILAGAKAAYLSQLLKTNQTVIERYSHPSQIANWQLTNPTNNRLNKLKKTQPEAFYYWFLAIQAE</sequence>
<dbReference type="AlphaFoldDB" id="A0A927GAA2"/>
<evidence type="ECO:0000313" key="1">
    <source>
        <dbReference type="EMBL" id="MBD2704935.1"/>
    </source>
</evidence>
<dbReference type="EMBL" id="JACWZY010000040">
    <property type="protein sequence ID" value="MBD2704935.1"/>
    <property type="molecule type" value="Genomic_DNA"/>
</dbReference>
<keyword evidence="2" id="KW-1185">Reference proteome</keyword>
<keyword evidence="1" id="KW-0808">Transferase</keyword>